<dbReference type="PaxDb" id="4113-PGSC0003DMT400087001"/>
<sequence length="177" mass="20179">MIPRGILLSMDGGMVLHSCIAQVDFERKHVIHELNSSQGKCSLVLLSSLSCGLAFQLAYSYIQCTDASWPASYDDADIDLEVENEDTRTSRVVKIQIQLAMVPKYCKECKLQGHIEQECRVLRPELRARKQEEWNEDNGKIVENSQPEATLIRVGRQIKKSFPTNKTTPDMKRIVER</sequence>
<evidence type="ECO:0000313" key="1">
    <source>
        <dbReference type="EnsemblPlants" id="PGSC0003DMT400087001"/>
    </source>
</evidence>
<keyword evidence="2" id="KW-1185">Reference proteome</keyword>
<accession>M1DCZ0</accession>
<dbReference type="EnsemblPlants" id="PGSC0003DMT400087001">
    <property type="protein sequence ID" value="PGSC0003DMT400087001"/>
    <property type="gene ID" value="PGSC0003DMG400036572"/>
</dbReference>
<name>M1DCZ0_SOLTU</name>
<dbReference type="AlphaFoldDB" id="M1DCZ0"/>
<protein>
    <submittedName>
        <fullName evidence="1">Late blight resistance protein</fullName>
    </submittedName>
</protein>
<reference evidence="1" key="2">
    <citation type="submission" date="2015-06" db="UniProtKB">
        <authorList>
            <consortium name="EnsemblPlants"/>
        </authorList>
    </citation>
    <scope>IDENTIFICATION</scope>
    <source>
        <strain evidence="1">DM1-3 516 R44</strain>
    </source>
</reference>
<dbReference type="InParanoid" id="M1DCZ0"/>
<reference evidence="2" key="1">
    <citation type="journal article" date="2011" name="Nature">
        <title>Genome sequence and analysis of the tuber crop potato.</title>
        <authorList>
            <consortium name="The Potato Genome Sequencing Consortium"/>
        </authorList>
    </citation>
    <scope>NUCLEOTIDE SEQUENCE [LARGE SCALE GENOMIC DNA]</scope>
    <source>
        <strain evidence="2">cv. DM1-3 516 R44</strain>
    </source>
</reference>
<dbReference type="Gramene" id="PGSC0003DMT400087001">
    <property type="protein sequence ID" value="PGSC0003DMT400087001"/>
    <property type="gene ID" value="PGSC0003DMG400036572"/>
</dbReference>
<proteinExistence type="predicted"/>
<dbReference type="Proteomes" id="UP000011115">
    <property type="component" value="Unassembled WGS sequence"/>
</dbReference>
<evidence type="ECO:0000313" key="2">
    <source>
        <dbReference type="Proteomes" id="UP000011115"/>
    </source>
</evidence>
<organism evidence="1 2">
    <name type="scientific">Solanum tuberosum</name>
    <name type="common">Potato</name>
    <dbReference type="NCBI Taxonomy" id="4113"/>
    <lineage>
        <taxon>Eukaryota</taxon>
        <taxon>Viridiplantae</taxon>
        <taxon>Streptophyta</taxon>
        <taxon>Embryophyta</taxon>
        <taxon>Tracheophyta</taxon>
        <taxon>Spermatophyta</taxon>
        <taxon>Magnoliopsida</taxon>
        <taxon>eudicotyledons</taxon>
        <taxon>Gunneridae</taxon>
        <taxon>Pentapetalae</taxon>
        <taxon>asterids</taxon>
        <taxon>lamiids</taxon>
        <taxon>Solanales</taxon>
        <taxon>Solanaceae</taxon>
        <taxon>Solanoideae</taxon>
        <taxon>Solaneae</taxon>
        <taxon>Solanum</taxon>
    </lineage>
</organism>
<dbReference type="HOGENOM" id="CLU_1520430_0_0_1"/>